<evidence type="ECO:0000256" key="3">
    <source>
        <dbReference type="ARBA" id="ARBA00022833"/>
    </source>
</evidence>
<dbReference type="InterPro" id="IPR001965">
    <property type="entry name" value="Znf_PHD"/>
</dbReference>
<reference evidence="9" key="2">
    <citation type="submission" date="2021-04" db="EMBL/GenBank/DDBJ databases">
        <authorList>
            <person name="Podell S."/>
        </authorList>
    </citation>
    <scope>NUCLEOTIDE SEQUENCE</scope>
    <source>
        <strain evidence="9">Hildebrandi</strain>
    </source>
</reference>
<keyword evidence="1" id="KW-0479">Metal-binding</keyword>
<evidence type="ECO:0000259" key="8">
    <source>
        <dbReference type="PROSITE" id="PS50016"/>
    </source>
</evidence>
<dbReference type="SMART" id="SM00249">
    <property type="entry name" value="PHD"/>
    <property type="match status" value="1"/>
</dbReference>
<dbReference type="CDD" id="cd04369">
    <property type="entry name" value="Bromodomain"/>
    <property type="match status" value="1"/>
</dbReference>
<dbReference type="SMART" id="SM00297">
    <property type="entry name" value="BROMO"/>
    <property type="match status" value="1"/>
</dbReference>
<dbReference type="InterPro" id="IPR019787">
    <property type="entry name" value="Znf_PHD-finger"/>
</dbReference>
<feature type="region of interest" description="Disordered" evidence="6">
    <location>
        <begin position="527"/>
        <end position="557"/>
    </location>
</feature>
<evidence type="ECO:0000256" key="5">
    <source>
        <dbReference type="PROSITE-ProRule" id="PRU00146"/>
    </source>
</evidence>
<dbReference type="PANTHER" id="PTHR45926">
    <property type="entry name" value="OSJNBA0053K19.4 PROTEIN"/>
    <property type="match status" value="1"/>
</dbReference>
<evidence type="ECO:0000256" key="6">
    <source>
        <dbReference type="SAM" id="MobiDB-lite"/>
    </source>
</evidence>
<comment type="caution">
    <text evidence="9">The sequence shown here is derived from an EMBL/GenBank/DDBJ whole genome shotgun (WGS) entry which is preliminary data.</text>
</comment>
<evidence type="ECO:0000256" key="1">
    <source>
        <dbReference type="ARBA" id="ARBA00022723"/>
    </source>
</evidence>
<dbReference type="GO" id="GO:0008270">
    <property type="term" value="F:zinc ion binding"/>
    <property type="evidence" value="ECO:0007669"/>
    <property type="project" value="UniProtKB-KW"/>
</dbReference>
<proteinExistence type="predicted"/>
<feature type="domain" description="Bromo" evidence="7">
    <location>
        <begin position="965"/>
        <end position="1046"/>
    </location>
</feature>
<dbReference type="OrthoDB" id="47309at2759"/>
<feature type="compositionally biased region" description="Polar residues" evidence="6">
    <location>
        <begin position="247"/>
        <end position="274"/>
    </location>
</feature>
<reference evidence="9" key="1">
    <citation type="journal article" date="2021" name="Sci. Rep.">
        <title>Diploid genomic architecture of Nitzschia inconspicua, an elite biomass production diatom.</title>
        <authorList>
            <person name="Oliver A."/>
            <person name="Podell S."/>
            <person name="Pinowska A."/>
            <person name="Traller J.C."/>
            <person name="Smith S.R."/>
            <person name="McClure R."/>
            <person name="Beliaev A."/>
            <person name="Bohutskyi P."/>
            <person name="Hill E.A."/>
            <person name="Rabines A."/>
            <person name="Zheng H."/>
            <person name="Allen L.Z."/>
            <person name="Kuo A."/>
            <person name="Grigoriev I.V."/>
            <person name="Allen A.E."/>
            <person name="Hazlebeck D."/>
            <person name="Allen E.E."/>
        </authorList>
    </citation>
    <scope>NUCLEOTIDE SEQUENCE</scope>
    <source>
        <strain evidence="9">Hildebrandi</strain>
    </source>
</reference>
<protein>
    <submittedName>
        <fullName evidence="9">Bromodomain containing protein</fullName>
    </submittedName>
</protein>
<evidence type="ECO:0000313" key="10">
    <source>
        <dbReference type="Proteomes" id="UP000693970"/>
    </source>
</evidence>
<dbReference type="PROSITE" id="PS01359">
    <property type="entry name" value="ZF_PHD_1"/>
    <property type="match status" value="1"/>
</dbReference>
<dbReference type="InterPro" id="IPR001487">
    <property type="entry name" value="Bromodomain"/>
</dbReference>
<feature type="region of interest" description="Disordered" evidence="6">
    <location>
        <begin position="572"/>
        <end position="591"/>
    </location>
</feature>
<feature type="compositionally biased region" description="Polar residues" evidence="6">
    <location>
        <begin position="548"/>
        <end position="557"/>
    </location>
</feature>
<dbReference type="Proteomes" id="UP000693970">
    <property type="component" value="Unassembled WGS sequence"/>
</dbReference>
<dbReference type="InterPro" id="IPR019786">
    <property type="entry name" value="Zinc_finger_PHD-type_CS"/>
</dbReference>
<feature type="compositionally biased region" description="Polar residues" evidence="6">
    <location>
        <begin position="329"/>
        <end position="341"/>
    </location>
</feature>
<evidence type="ECO:0000256" key="4">
    <source>
        <dbReference type="PROSITE-ProRule" id="PRU00035"/>
    </source>
</evidence>
<gene>
    <name evidence="9" type="ORF">IV203_034712</name>
</gene>
<sequence>MSFTNDVSEEASKSTRMNDQYSEQDELTVNEDQQILLATASAQQSENSIHMILPKPLPPSPFEGYAETVMNMPLLDPPRWGWTAVGGVADVLPPHERARRKSTCIAYKREYQQRKRRLNAMSQNEDAVSIPRCSSVSQIPSSLDATASSTHSQQSAGLNQFSQNSSATTQLLLHADPGRTTEMSTAVSNVSSTELQTNPLAYPVASPVVQQTDFSTARNHPVENVEDTAQSIPAPATRDNVAAGSDEQVSTNSASNLQTNHPFTNHNVQTSSTGFLQKPSQHFTQKQLPSSVVDLGTQIVGVPSHFLGLSIEKVPPENDDERTNVAEATPTSQEKSPTASTKPLRYKCTVHALGESTNDTVDGERGNNAVLDMYAYHKGREGMEARDKMTGELLCKDIVTDTNHDLDAPKATFSLTIEFPLDNNGYDNGTNKTMYTDVLGWNLADPSTPSPLDFATSIAREYGLSFGETLDLAASIEQQIEAHLLSQFNYSEPVAVMDQQGLSERDRQAGPISQAYRYDQVIETGKGGFARPKRVRQNGKPRAPAPPTSGQGNNNKKAITNASEADIVTIGKGPASSSARRKSNTESVLSATQLNNVRDDDKVEPAFVEELKMRTRQASILDITKKCQNGVVGELEEVKNAHCHICHKRAEITFFFACGNKHHVYCLYHVNTRLGITENFVYDSCPICSLICECAKCTRRLEVVAKIFKAKCLDQNKAPADVEFPDVLEVCTKKQLKDLATAAEKTIRKRKFEELQNQRLPIVRKEEKKANGVKMRTCQKVDEMMVPKPPLTDFASETYLGKDLKIASPKDYFTTFSANGPVVANDVPDCWLDDSVTFEPDLSLPTKDDLPPKEAEVADDGSVDYCHFCMKPGNIICCDFCPRAFHEKCMNLNGYHDQSITDDNEKWECVICKKEKGGLDDDFVDGKSSMDQVFSSFMTANVSNEKVIGGMEVLSIIHEMVLKLMRYDFGYMFSEPVDLTTVPDYTLLVKRPMDLGTISQNIINGEYTKLLDEEYSMDEVLVRVMKDIELVWHNCLTYNFEGSAVCRMAQVLRRRAHMIRKRSFNHKLSVRVKRELEDFLRDTENARAAMSKGTVPGAASSESIDDAKEILMKRQPHSTHKIQLKTWNPKASKTIAVLDPVSGRVVKAYGTVKGASRAVEILLELGHRCEWNAKSGLNMKLVAEKSGSDPTMLLFGYRWVYLDDLHNNRVAFLSIVRDVIEMRLNRCTFVFQSVEEALSCPDIPKETNTATLRECLNLLKPSQKWEDRAGILWRRPHIQPSRVLEYVDEEEKSNKIDVKTEVREETSHDQDEWRKCAVIKRDLVTGRNLIGFDSISAAHEDWIQTTLASPLFPEKEERAFDQFQKFYLDGDRNVDGIVWWSNPNGAEAMTENGCQQNVSNGPRENLVAKTPQDHLLIKTHATFSTVDEGSKGVDVIENDGRVPEESLS</sequence>
<name>A0A9K3LC83_9STRA</name>
<feature type="domain" description="PHD-type" evidence="8">
    <location>
        <begin position="863"/>
        <end position="915"/>
    </location>
</feature>
<keyword evidence="10" id="KW-1185">Reference proteome</keyword>
<evidence type="ECO:0000256" key="2">
    <source>
        <dbReference type="ARBA" id="ARBA00022771"/>
    </source>
</evidence>
<feature type="region of interest" description="Disordered" evidence="6">
    <location>
        <begin position="312"/>
        <end position="343"/>
    </location>
</feature>
<dbReference type="Pfam" id="PF00439">
    <property type="entry name" value="Bromodomain"/>
    <property type="match status" value="1"/>
</dbReference>
<keyword evidence="3" id="KW-0862">Zinc</keyword>
<accession>A0A9K3LC83</accession>
<evidence type="ECO:0000313" key="9">
    <source>
        <dbReference type="EMBL" id="KAG7359614.1"/>
    </source>
</evidence>
<evidence type="ECO:0000259" key="7">
    <source>
        <dbReference type="PROSITE" id="PS50014"/>
    </source>
</evidence>
<organism evidence="9 10">
    <name type="scientific">Nitzschia inconspicua</name>
    <dbReference type="NCBI Taxonomy" id="303405"/>
    <lineage>
        <taxon>Eukaryota</taxon>
        <taxon>Sar</taxon>
        <taxon>Stramenopiles</taxon>
        <taxon>Ochrophyta</taxon>
        <taxon>Bacillariophyta</taxon>
        <taxon>Bacillariophyceae</taxon>
        <taxon>Bacillariophycidae</taxon>
        <taxon>Bacillariales</taxon>
        <taxon>Bacillariaceae</taxon>
        <taxon>Nitzschia</taxon>
    </lineage>
</organism>
<dbReference type="PROSITE" id="PS50014">
    <property type="entry name" value="BROMODOMAIN_2"/>
    <property type="match status" value="1"/>
</dbReference>
<keyword evidence="2 5" id="KW-0863">Zinc-finger</keyword>
<dbReference type="PROSITE" id="PS50016">
    <property type="entry name" value="ZF_PHD_2"/>
    <property type="match status" value="1"/>
</dbReference>
<keyword evidence="4" id="KW-0103">Bromodomain</keyword>
<feature type="region of interest" description="Disordered" evidence="6">
    <location>
        <begin position="1"/>
        <end position="25"/>
    </location>
</feature>
<feature type="region of interest" description="Disordered" evidence="6">
    <location>
        <begin position="240"/>
        <end position="274"/>
    </location>
</feature>
<dbReference type="EMBL" id="JAGRRH010000013">
    <property type="protein sequence ID" value="KAG7359614.1"/>
    <property type="molecule type" value="Genomic_DNA"/>
</dbReference>